<reference evidence="2" key="1">
    <citation type="submission" date="2020-12" db="EMBL/GenBank/DDBJ databases">
        <title>The genome sequence of Inhella sp. 1Y17.</title>
        <authorList>
            <person name="Liu Y."/>
        </authorList>
    </citation>
    <scope>NUCLEOTIDE SEQUENCE</scope>
    <source>
        <strain evidence="2">1Y17</strain>
    </source>
</reference>
<dbReference type="Gene3D" id="3.30.70.100">
    <property type="match status" value="1"/>
</dbReference>
<dbReference type="EMBL" id="JAEDAK010000001">
    <property type="protein sequence ID" value="MBH9575488.1"/>
    <property type="molecule type" value="Genomic_DNA"/>
</dbReference>
<organism evidence="2 3">
    <name type="scientific">Inhella proteolytica</name>
    <dbReference type="NCBI Taxonomy" id="2795029"/>
    <lineage>
        <taxon>Bacteria</taxon>
        <taxon>Pseudomonadati</taxon>
        <taxon>Pseudomonadota</taxon>
        <taxon>Betaproteobacteria</taxon>
        <taxon>Burkholderiales</taxon>
        <taxon>Sphaerotilaceae</taxon>
        <taxon>Inhella</taxon>
    </lineage>
</organism>
<dbReference type="RefSeq" id="WP_198109102.1">
    <property type="nucleotide sequence ID" value="NZ_JAEDAK010000001.1"/>
</dbReference>
<evidence type="ECO:0000313" key="3">
    <source>
        <dbReference type="Proteomes" id="UP000613266"/>
    </source>
</evidence>
<dbReference type="SUPFAM" id="SSF54909">
    <property type="entry name" value="Dimeric alpha+beta barrel"/>
    <property type="match status" value="1"/>
</dbReference>
<dbReference type="PANTHER" id="PTHR41521:SF4">
    <property type="entry name" value="BLR0684 PROTEIN"/>
    <property type="match status" value="1"/>
</dbReference>
<name>A0A931J0M8_9BURK</name>
<dbReference type="PANTHER" id="PTHR41521">
    <property type="match status" value="1"/>
</dbReference>
<dbReference type="InterPro" id="IPR011008">
    <property type="entry name" value="Dimeric_a/b-barrel"/>
</dbReference>
<dbReference type="Pfam" id="PF07045">
    <property type="entry name" value="DUF1330"/>
    <property type="match status" value="1"/>
</dbReference>
<comment type="caution">
    <text evidence="2">The sequence shown here is derived from an EMBL/GenBank/DDBJ whole genome shotgun (WGS) entry which is preliminary data.</text>
</comment>
<dbReference type="Proteomes" id="UP000613266">
    <property type="component" value="Unassembled WGS sequence"/>
</dbReference>
<evidence type="ECO:0000313" key="2">
    <source>
        <dbReference type="EMBL" id="MBH9575488.1"/>
    </source>
</evidence>
<proteinExistence type="predicted"/>
<keyword evidence="3" id="KW-1185">Reference proteome</keyword>
<feature type="domain" description="DUF1330" evidence="1">
    <location>
        <begin position="4"/>
        <end position="98"/>
    </location>
</feature>
<protein>
    <submittedName>
        <fullName evidence="2">DUF1330 domain-containing protein</fullName>
    </submittedName>
</protein>
<accession>A0A931J0M8</accession>
<sequence>MSQPAYLIVASKIRDPEAFKAYMAAAPAAIAAAGGEYLVRGGAIDVLEGDWRPARLTVIRFPSMIEARAWYEGPGYQTARALRQGATEYFDMTLVEGYLPA</sequence>
<evidence type="ECO:0000259" key="1">
    <source>
        <dbReference type="Pfam" id="PF07045"/>
    </source>
</evidence>
<dbReference type="AlphaFoldDB" id="A0A931J0M8"/>
<dbReference type="InterPro" id="IPR010753">
    <property type="entry name" value="DUF1330"/>
</dbReference>
<gene>
    <name evidence="2" type="ORF">I7X39_01095</name>
</gene>